<dbReference type="Proteomes" id="UP001159364">
    <property type="component" value="Linkage Group LG04"/>
</dbReference>
<dbReference type="SMART" id="SM00568">
    <property type="entry name" value="GRAM"/>
    <property type="match status" value="1"/>
</dbReference>
<dbReference type="InterPro" id="IPR004182">
    <property type="entry name" value="GRAM"/>
</dbReference>
<protein>
    <recommendedName>
        <fullName evidence="2">GRAM domain-containing protein</fullName>
    </recommendedName>
</protein>
<evidence type="ECO:0000256" key="1">
    <source>
        <dbReference type="ARBA" id="ARBA00009414"/>
    </source>
</evidence>
<name>A0AAV8TN28_9ROSI</name>
<evidence type="ECO:0000313" key="4">
    <source>
        <dbReference type="Proteomes" id="UP001159364"/>
    </source>
</evidence>
<dbReference type="AlphaFoldDB" id="A0AAV8TN28"/>
<gene>
    <name evidence="3" type="ORF">K2173_020791</name>
</gene>
<dbReference type="Gene3D" id="2.30.29.30">
    <property type="entry name" value="Pleckstrin-homology domain (PH domain)/Phosphotyrosine-binding domain (PTB)"/>
    <property type="match status" value="1"/>
</dbReference>
<comment type="similarity">
    <text evidence="1">Belongs to the GEM family.</text>
</comment>
<accession>A0AAV8TN28</accession>
<dbReference type="PANTHER" id="PTHR31969">
    <property type="entry name" value="GEM-LIKE PROTEIN 2"/>
    <property type="match status" value="1"/>
</dbReference>
<reference evidence="3 4" key="1">
    <citation type="submission" date="2021-09" db="EMBL/GenBank/DDBJ databases">
        <title>Genomic insights and catalytic innovation underlie evolution of tropane alkaloids biosynthesis.</title>
        <authorList>
            <person name="Wang Y.-J."/>
            <person name="Tian T."/>
            <person name="Huang J.-P."/>
            <person name="Huang S.-X."/>
        </authorList>
    </citation>
    <scope>NUCLEOTIDE SEQUENCE [LARGE SCALE GENOMIC DNA]</scope>
    <source>
        <strain evidence="3">KIB-2018</strain>
        <tissue evidence="3">Leaf</tissue>
    </source>
</reference>
<dbReference type="InterPro" id="IPR011993">
    <property type="entry name" value="PH-like_dom_sf"/>
</dbReference>
<sequence length="231" mass="26233">MEESSSYTSSATSATEHMMFSPSSSDAYSTSLNATPWHRNRKIGHLEKLKNKGSVYAFRLFDHVRMGSKLSETVKEKVKLGAEIIKEGGRHNIFKHKFEVVEGEKLLKASQCYISTTVGPIAGLLFISTHKLSFCSQSYVTFLSPDDGQFLRYPYKVVIPIRKIKRARQSENMDKPAQKYLEIVTEDNYEFWFMGFLRYEKAFKNLEKAISIALLSSSVTEGTISDSYTSC</sequence>
<evidence type="ECO:0000259" key="2">
    <source>
        <dbReference type="SMART" id="SM00568"/>
    </source>
</evidence>
<dbReference type="InterPro" id="IPR037848">
    <property type="entry name" value="GEM-like"/>
</dbReference>
<dbReference type="EMBL" id="JAIWQS010000004">
    <property type="protein sequence ID" value="KAJ8767851.1"/>
    <property type="molecule type" value="Genomic_DNA"/>
</dbReference>
<keyword evidence="4" id="KW-1185">Reference proteome</keyword>
<proteinExistence type="inferred from homology"/>
<dbReference type="Pfam" id="PF02893">
    <property type="entry name" value="GRAM"/>
    <property type="match status" value="1"/>
</dbReference>
<evidence type="ECO:0000313" key="3">
    <source>
        <dbReference type="EMBL" id="KAJ8767851.1"/>
    </source>
</evidence>
<organism evidence="3 4">
    <name type="scientific">Erythroxylum novogranatense</name>
    <dbReference type="NCBI Taxonomy" id="1862640"/>
    <lineage>
        <taxon>Eukaryota</taxon>
        <taxon>Viridiplantae</taxon>
        <taxon>Streptophyta</taxon>
        <taxon>Embryophyta</taxon>
        <taxon>Tracheophyta</taxon>
        <taxon>Spermatophyta</taxon>
        <taxon>Magnoliopsida</taxon>
        <taxon>eudicotyledons</taxon>
        <taxon>Gunneridae</taxon>
        <taxon>Pentapetalae</taxon>
        <taxon>rosids</taxon>
        <taxon>fabids</taxon>
        <taxon>Malpighiales</taxon>
        <taxon>Erythroxylaceae</taxon>
        <taxon>Erythroxylum</taxon>
    </lineage>
</organism>
<comment type="caution">
    <text evidence="3">The sequence shown here is derived from an EMBL/GenBank/DDBJ whole genome shotgun (WGS) entry which is preliminary data.</text>
</comment>
<feature type="domain" description="GRAM" evidence="2">
    <location>
        <begin position="92"/>
        <end position="171"/>
    </location>
</feature>